<dbReference type="SMART" id="SM01232">
    <property type="entry name" value="H2TH"/>
    <property type="match status" value="1"/>
</dbReference>
<keyword evidence="7" id="KW-0862">Zinc</keyword>
<evidence type="ECO:0000256" key="11">
    <source>
        <dbReference type="ARBA" id="ARBA00023268"/>
    </source>
</evidence>
<comment type="catalytic activity">
    <reaction evidence="13">
        <text>2'-deoxyribonucleotide-(2'-deoxyribose 5'-phosphate)-2'-deoxyribonucleotide-DNA = a 3'-end 2'-deoxyribonucleotide-(2,3-dehydro-2,3-deoxyribose 5'-phosphate)-DNA + a 5'-end 5'-phospho-2'-deoxyribonucleoside-DNA + H(+)</text>
        <dbReference type="Rhea" id="RHEA:66592"/>
        <dbReference type="Rhea" id="RHEA-COMP:13180"/>
        <dbReference type="Rhea" id="RHEA-COMP:16897"/>
        <dbReference type="Rhea" id="RHEA-COMP:17067"/>
        <dbReference type="ChEBI" id="CHEBI:15378"/>
        <dbReference type="ChEBI" id="CHEBI:136412"/>
        <dbReference type="ChEBI" id="CHEBI:157695"/>
        <dbReference type="ChEBI" id="CHEBI:167181"/>
        <dbReference type="EC" id="4.2.99.18"/>
    </reaction>
</comment>
<evidence type="ECO:0000259" key="17">
    <source>
        <dbReference type="PROSITE" id="PS51068"/>
    </source>
</evidence>
<dbReference type="SUPFAM" id="SSF46946">
    <property type="entry name" value="S13-like H2TH domain"/>
    <property type="match status" value="1"/>
</dbReference>
<evidence type="ECO:0000256" key="3">
    <source>
        <dbReference type="ARBA" id="ARBA00022723"/>
    </source>
</evidence>
<dbReference type="InterPro" id="IPR012319">
    <property type="entry name" value="FPG_cat"/>
</dbReference>
<dbReference type="SUPFAM" id="SSF81624">
    <property type="entry name" value="N-terminal domain of MutM-like DNA repair proteins"/>
    <property type="match status" value="1"/>
</dbReference>
<comment type="caution">
    <text evidence="18">The sequence shown here is derived from an EMBL/GenBank/DDBJ whole genome shotgun (WGS) entry which is preliminary data.</text>
</comment>
<evidence type="ECO:0000256" key="12">
    <source>
        <dbReference type="ARBA" id="ARBA00023295"/>
    </source>
</evidence>
<evidence type="ECO:0000256" key="1">
    <source>
        <dbReference type="ARBA" id="ARBA00009409"/>
    </source>
</evidence>
<dbReference type="EMBL" id="JAATEJ010000031">
    <property type="protein sequence ID" value="NJP47527.1"/>
    <property type="molecule type" value="Genomic_DNA"/>
</dbReference>
<dbReference type="InterPro" id="IPR015887">
    <property type="entry name" value="DNA_glyclase_Znf_dom_DNA_BS"/>
</dbReference>
<reference evidence="18 19" key="1">
    <citation type="submission" date="2020-03" db="EMBL/GenBank/DDBJ databases">
        <title>WGS of actinomycetes isolated from Thailand.</title>
        <authorList>
            <person name="Thawai C."/>
        </authorList>
    </citation>
    <scope>NUCLEOTIDE SEQUENCE [LARGE SCALE GENOMIC DNA]</scope>
    <source>
        <strain evidence="18 19">PRB2-1</strain>
    </source>
</reference>
<comment type="similarity">
    <text evidence="1">Belongs to the FPG family.</text>
</comment>
<feature type="compositionally biased region" description="Low complexity" evidence="15">
    <location>
        <begin position="33"/>
        <end position="42"/>
    </location>
</feature>
<keyword evidence="10" id="KW-0456">Lyase</keyword>
<evidence type="ECO:0000313" key="18">
    <source>
        <dbReference type="EMBL" id="NJP47527.1"/>
    </source>
</evidence>
<dbReference type="Gene3D" id="1.10.8.50">
    <property type="match status" value="1"/>
</dbReference>
<keyword evidence="5 14" id="KW-0863">Zinc-finger</keyword>
<keyword evidence="4" id="KW-0227">DNA damage</keyword>
<feature type="region of interest" description="Disordered" evidence="15">
    <location>
        <begin position="24"/>
        <end position="114"/>
    </location>
</feature>
<gene>
    <name evidence="18" type="ORF">HCN08_29595</name>
</gene>
<sequence length="384" mass="41591">MPRRGGCGCATVTRACFKSPVCPEGLGTHSPTAARGGAPSRVVGRRRSPPPAFGGRYPQRSPPPALQSHAPSPAGPRPYGRDDATFKTGPSGHGGEERARRRAARGYVGRGRHDGGVPEGDTVWLTARRLHAALAGRELVRADLRVPQLATVDLTGRRVLEVVPRGKHLLTRLDGDTTLHSHLRMDGSWHLYAPGERWRGGPEHQVRAVLGDEERTAVGYRLPVLALLATQDEPQVVGHLGPDLLGPGWDAAQALRRLAAEPGRPVGEALLDQRNLAGIGNVYVAELCFLRGVTPWTPFGEVPAPQKLVVLAKRLLEANKARPGHVTTGDTRRGRMHWVYGRAHQPCLRCGTAVRGGEHGPADQRRVAYWCPRCQRGPVPDEWA</sequence>
<keyword evidence="19" id="KW-1185">Reference proteome</keyword>
<dbReference type="PROSITE" id="PS51066">
    <property type="entry name" value="ZF_FPG_2"/>
    <property type="match status" value="1"/>
</dbReference>
<evidence type="ECO:0000256" key="13">
    <source>
        <dbReference type="ARBA" id="ARBA00044632"/>
    </source>
</evidence>
<evidence type="ECO:0000256" key="4">
    <source>
        <dbReference type="ARBA" id="ARBA00022763"/>
    </source>
</evidence>
<dbReference type="EC" id="4.2.99.18" evidence="2"/>
<dbReference type="PROSITE" id="PS01242">
    <property type="entry name" value="ZF_FPG_1"/>
    <property type="match status" value="1"/>
</dbReference>
<dbReference type="Pfam" id="PF01149">
    <property type="entry name" value="Fapy_DNA_glyco"/>
    <property type="match status" value="1"/>
</dbReference>
<dbReference type="SUPFAM" id="SSF57716">
    <property type="entry name" value="Glucocorticoid receptor-like (DNA-binding domain)"/>
    <property type="match status" value="1"/>
</dbReference>
<evidence type="ECO:0000256" key="15">
    <source>
        <dbReference type="SAM" id="MobiDB-lite"/>
    </source>
</evidence>
<evidence type="ECO:0000256" key="8">
    <source>
        <dbReference type="ARBA" id="ARBA00023125"/>
    </source>
</evidence>
<keyword evidence="12" id="KW-0326">Glycosidase</keyword>
<evidence type="ECO:0000256" key="10">
    <source>
        <dbReference type="ARBA" id="ARBA00023239"/>
    </source>
</evidence>
<dbReference type="InterPro" id="IPR010979">
    <property type="entry name" value="Ribosomal_uS13-like_H2TH"/>
</dbReference>
<organism evidence="18 19">
    <name type="scientific">Actinacidiphila epipremni</name>
    <dbReference type="NCBI Taxonomy" id="2053013"/>
    <lineage>
        <taxon>Bacteria</taxon>
        <taxon>Bacillati</taxon>
        <taxon>Actinomycetota</taxon>
        <taxon>Actinomycetes</taxon>
        <taxon>Kitasatosporales</taxon>
        <taxon>Streptomycetaceae</taxon>
        <taxon>Actinacidiphila</taxon>
    </lineage>
</organism>
<evidence type="ECO:0000256" key="9">
    <source>
        <dbReference type="ARBA" id="ARBA00023204"/>
    </source>
</evidence>
<accession>A0ABX0ZXQ5</accession>
<dbReference type="InterPro" id="IPR015886">
    <property type="entry name" value="H2TH_FPG"/>
</dbReference>
<feature type="domain" description="FPG-type" evidence="16">
    <location>
        <begin position="338"/>
        <end position="376"/>
    </location>
</feature>
<evidence type="ECO:0000256" key="6">
    <source>
        <dbReference type="ARBA" id="ARBA00022801"/>
    </source>
</evidence>
<evidence type="ECO:0000256" key="7">
    <source>
        <dbReference type="ARBA" id="ARBA00022833"/>
    </source>
</evidence>
<keyword evidence="9" id="KW-0234">DNA repair</keyword>
<keyword evidence="3" id="KW-0479">Metal-binding</keyword>
<evidence type="ECO:0000256" key="14">
    <source>
        <dbReference type="PROSITE-ProRule" id="PRU00391"/>
    </source>
</evidence>
<dbReference type="CDD" id="cd08971">
    <property type="entry name" value="AcNei2_N"/>
    <property type="match status" value="1"/>
</dbReference>
<proteinExistence type="inferred from homology"/>
<dbReference type="PROSITE" id="PS51068">
    <property type="entry name" value="FPG_CAT"/>
    <property type="match status" value="1"/>
</dbReference>
<protein>
    <recommendedName>
        <fullName evidence="2">DNA-(apurinic or apyrimidinic site) lyase</fullName>
        <ecNumber evidence="2">4.2.99.18</ecNumber>
    </recommendedName>
</protein>
<feature type="domain" description="Formamidopyrimidine-DNA glycosylase catalytic" evidence="17">
    <location>
        <begin position="118"/>
        <end position="217"/>
    </location>
</feature>
<keyword evidence="6" id="KW-0378">Hydrolase</keyword>
<dbReference type="PANTHER" id="PTHR42697">
    <property type="entry name" value="ENDONUCLEASE 8"/>
    <property type="match status" value="1"/>
</dbReference>
<keyword evidence="8" id="KW-0238">DNA-binding</keyword>
<evidence type="ECO:0000313" key="19">
    <source>
        <dbReference type="Proteomes" id="UP000734511"/>
    </source>
</evidence>
<evidence type="ECO:0000256" key="5">
    <source>
        <dbReference type="ARBA" id="ARBA00022771"/>
    </source>
</evidence>
<name>A0ABX0ZXQ5_9ACTN</name>
<dbReference type="Proteomes" id="UP000734511">
    <property type="component" value="Unassembled WGS sequence"/>
</dbReference>
<dbReference type="Gene3D" id="3.20.190.10">
    <property type="entry name" value="MutM-like, N-terminal"/>
    <property type="match status" value="1"/>
</dbReference>
<dbReference type="InterPro" id="IPR035937">
    <property type="entry name" value="FPG_N"/>
</dbReference>
<evidence type="ECO:0000259" key="16">
    <source>
        <dbReference type="PROSITE" id="PS51066"/>
    </source>
</evidence>
<dbReference type="InterPro" id="IPR044090">
    <property type="entry name" value="Nei2_N"/>
</dbReference>
<evidence type="ECO:0000256" key="2">
    <source>
        <dbReference type="ARBA" id="ARBA00012720"/>
    </source>
</evidence>
<dbReference type="InterPro" id="IPR000214">
    <property type="entry name" value="Znf_DNA_glyclase/AP_lyase"/>
</dbReference>
<keyword evidence="11" id="KW-0511">Multifunctional enzyme</keyword>
<dbReference type="PANTHER" id="PTHR42697:SF1">
    <property type="entry name" value="ENDONUCLEASE 8"/>
    <property type="match status" value="1"/>
</dbReference>
<dbReference type="SMART" id="SM00898">
    <property type="entry name" value="Fapy_DNA_glyco"/>
    <property type="match status" value="1"/>
</dbReference>